<dbReference type="AlphaFoldDB" id="A0A1V4I3Q3"/>
<evidence type="ECO:0000313" key="8">
    <source>
        <dbReference type="Proteomes" id="UP000191056"/>
    </source>
</evidence>
<protein>
    <recommendedName>
        <fullName evidence="6">Mutator family transposase</fullName>
    </recommendedName>
</protein>
<name>A0A1V4I3Q3_9CLOT</name>
<comment type="function">
    <text evidence="1 6">Required for the transposition of the insertion element.</text>
</comment>
<evidence type="ECO:0000256" key="6">
    <source>
        <dbReference type="RuleBase" id="RU365089"/>
    </source>
</evidence>
<dbReference type="PANTHER" id="PTHR33217:SF8">
    <property type="entry name" value="MUTATOR FAMILY TRANSPOSASE"/>
    <property type="match status" value="1"/>
</dbReference>
<comment type="similarity">
    <text evidence="2 6">Belongs to the transposase mutator family.</text>
</comment>
<dbReference type="GO" id="GO:0006313">
    <property type="term" value="P:DNA transposition"/>
    <property type="evidence" value="ECO:0007669"/>
    <property type="project" value="UniProtKB-UniRule"/>
</dbReference>
<keyword evidence="3 6" id="KW-0815">Transposition</keyword>
<reference evidence="7 8" key="1">
    <citation type="submission" date="2017-03" db="EMBL/GenBank/DDBJ databases">
        <title>Genome sequence of Clostridium chromiireducens DSM 23318.</title>
        <authorList>
            <person name="Poehlein A."/>
            <person name="Daniel R."/>
        </authorList>
    </citation>
    <scope>NUCLEOTIDE SEQUENCE [LARGE SCALE GENOMIC DNA]</scope>
    <source>
        <strain evidence="7 8">DSM 23318</strain>
    </source>
</reference>
<keyword evidence="4 6" id="KW-0238">DNA-binding</keyword>
<accession>A0A1V4I3Q3</accession>
<evidence type="ECO:0000313" key="7">
    <source>
        <dbReference type="EMBL" id="OPJ54529.1"/>
    </source>
</evidence>
<evidence type="ECO:0000256" key="1">
    <source>
        <dbReference type="ARBA" id="ARBA00002190"/>
    </source>
</evidence>
<dbReference type="PANTHER" id="PTHR33217">
    <property type="entry name" value="TRANSPOSASE FOR INSERTION SEQUENCE ELEMENT IS1081"/>
    <property type="match status" value="1"/>
</dbReference>
<evidence type="ECO:0000256" key="2">
    <source>
        <dbReference type="ARBA" id="ARBA00010961"/>
    </source>
</evidence>
<dbReference type="NCBIfam" id="NF033543">
    <property type="entry name" value="transpos_IS256"/>
    <property type="match status" value="1"/>
</dbReference>
<dbReference type="PROSITE" id="PS01007">
    <property type="entry name" value="TRANSPOSASE_MUTATOR"/>
    <property type="match status" value="1"/>
</dbReference>
<sequence length="406" mass="46280">MSLSRDELVKLILNNSDIKTAEDIQNTLKDLFGGLLQQMLEAEMEGHLGYAKHDYENKNTSNSRNGKSTKTMKSNLGLFDLDVPRDREGSFEPAIVKKHQTDISHLESAVIGMYAKGMTTRDIATQINDIYGMDVSPTLISNITDKVIPMLKEWQSRPLESIYPIIFMDAIHFKVRKDNTIVSKAAYAVIGVNLEGKKDVLGIWIGASESSKYWLLVLNELKNRGINDILIACVDGLNGFKEAIKAVFPNTEIQRCIIHQIRNSSKYLSYKDLKAFNADLKSVYKAPTEDVALAELDNLEEKWGDKYLIAIKSWRNNWDELSTFFKYPPEIRKIIYTTNAMESYNRQLRKVTKSKSIFPNDESLLKILYLATIDITKKWTQGIKGWAQILAQLSIFFEGRLDEALF</sequence>
<gene>
    <name evidence="7" type="ORF">CLCHR_48620</name>
</gene>
<dbReference type="GO" id="GO:0003677">
    <property type="term" value="F:DNA binding"/>
    <property type="evidence" value="ECO:0007669"/>
    <property type="project" value="UniProtKB-UniRule"/>
</dbReference>
<dbReference type="Pfam" id="PF00872">
    <property type="entry name" value="Transposase_mut"/>
    <property type="match status" value="1"/>
</dbReference>
<evidence type="ECO:0000256" key="4">
    <source>
        <dbReference type="ARBA" id="ARBA00023125"/>
    </source>
</evidence>
<dbReference type="Proteomes" id="UP000191056">
    <property type="component" value="Unassembled WGS sequence"/>
</dbReference>
<evidence type="ECO:0000256" key="5">
    <source>
        <dbReference type="ARBA" id="ARBA00023172"/>
    </source>
</evidence>
<keyword evidence="6" id="KW-0814">Transposable element</keyword>
<dbReference type="EMBL" id="MZGT01000172">
    <property type="protein sequence ID" value="OPJ54529.1"/>
    <property type="molecule type" value="Genomic_DNA"/>
</dbReference>
<keyword evidence="8" id="KW-1185">Reference proteome</keyword>
<organism evidence="7 8">
    <name type="scientific">Clostridium chromiireducens</name>
    <dbReference type="NCBI Taxonomy" id="225345"/>
    <lineage>
        <taxon>Bacteria</taxon>
        <taxon>Bacillati</taxon>
        <taxon>Bacillota</taxon>
        <taxon>Clostridia</taxon>
        <taxon>Eubacteriales</taxon>
        <taxon>Clostridiaceae</taxon>
        <taxon>Clostridium</taxon>
    </lineage>
</organism>
<proteinExistence type="inferred from homology"/>
<dbReference type="OrthoDB" id="9779930at2"/>
<dbReference type="InterPro" id="IPR001207">
    <property type="entry name" value="Transposase_mutator"/>
</dbReference>
<comment type="caution">
    <text evidence="7">The sequence shown here is derived from an EMBL/GenBank/DDBJ whole genome shotgun (WGS) entry which is preliminary data.</text>
</comment>
<dbReference type="RefSeq" id="WP_079442489.1">
    <property type="nucleotide sequence ID" value="NZ_MZGT01000172.1"/>
</dbReference>
<evidence type="ECO:0000256" key="3">
    <source>
        <dbReference type="ARBA" id="ARBA00022578"/>
    </source>
</evidence>
<dbReference type="GO" id="GO:0004803">
    <property type="term" value="F:transposase activity"/>
    <property type="evidence" value="ECO:0007669"/>
    <property type="project" value="UniProtKB-UniRule"/>
</dbReference>
<keyword evidence="5 6" id="KW-0233">DNA recombination</keyword>